<gene>
    <name evidence="1" type="ORF">M9H77_29905</name>
</gene>
<dbReference type="Proteomes" id="UP001060085">
    <property type="component" value="Linkage Group LG07"/>
</dbReference>
<name>A0ACB9ZZZ1_CATRO</name>
<sequence>MGVKNLWDILESCKKTLPLCHLQNKRVCIDLSCWMVQLQNVNRTYCAMRDKVYLRGLFHRLRALIALNCSLIFVTDGSIPFIKLSTYRRRLNPGGEAPLEERNLNRASSVRRNMRSEFSCMIKEAKILGRALGIPCLDGIEEAEAQCALLNSESLCDACFTADSDAFLFGARTVYRDICLGEGGYVVCYEMADIQRKLGFGRNSLIALAVLLGCDYSEGVHGVGRESACQIVKSIGDSAVLHRIASEGLSFAKKPKGLNKKGQAFSENHDRDANKAGCDPQIVDHFLQVINAYLKPKCHQPGSDSVLKVLAVYPFNLHQLQQICSQFFDWGPEKTDEYILPKIAERELRQYANLRSTSSKLGVGISFDKMPVKCPISSILKQRKLQGKDCFEVSWEEMHGLKASTVPADLIESACPEKIMEFQERIAQGKKTKECRRRPKKVQNGKSVEEVEHKLQQLLIDIEKESTTKRFDFLTKGPVLEEASAQMQDDPTQQELNLEAKLDSKTRKATDLGCSSTAALSFCETEVIDLMSPSPLVNARYVSKSSKCKEVDVMKCIDVIDLAESENEISPEHARKARELRLFIASIKDD</sequence>
<keyword evidence="2" id="KW-1185">Reference proteome</keyword>
<organism evidence="1 2">
    <name type="scientific">Catharanthus roseus</name>
    <name type="common">Madagascar periwinkle</name>
    <name type="synonym">Vinca rosea</name>
    <dbReference type="NCBI Taxonomy" id="4058"/>
    <lineage>
        <taxon>Eukaryota</taxon>
        <taxon>Viridiplantae</taxon>
        <taxon>Streptophyta</taxon>
        <taxon>Embryophyta</taxon>
        <taxon>Tracheophyta</taxon>
        <taxon>Spermatophyta</taxon>
        <taxon>Magnoliopsida</taxon>
        <taxon>eudicotyledons</taxon>
        <taxon>Gunneridae</taxon>
        <taxon>Pentapetalae</taxon>
        <taxon>asterids</taxon>
        <taxon>lamiids</taxon>
        <taxon>Gentianales</taxon>
        <taxon>Apocynaceae</taxon>
        <taxon>Rauvolfioideae</taxon>
        <taxon>Vinceae</taxon>
        <taxon>Catharanthinae</taxon>
        <taxon>Catharanthus</taxon>
    </lineage>
</organism>
<accession>A0ACB9ZZZ1</accession>
<proteinExistence type="predicted"/>
<evidence type="ECO:0000313" key="2">
    <source>
        <dbReference type="Proteomes" id="UP001060085"/>
    </source>
</evidence>
<reference evidence="2" key="1">
    <citation type="journal article" date="2023" name="Nat. Plants">
        <title>Single-cell RNA sequencing provides a high-resolution roadmap for understanding the multicellular compartmentation of specialized metabolism.</title>
        <authorList>
            <person name="Sun S."/>
            <person name="Shen X."/>
            <person name="Li Y."/>
            <person name="Li Y."/>
            <person name="Wang S."/>
            <person name="Li R."/>
            <person name="Zhang H."/>
            <person name="Shen G."/>
            <person name="Guo B."/>
            <person name="Wei J."/>
            <person name="Xu J."/>
            <person name="St-Pierre B."/>
            <person name="Chen S."/>
            <person name="Sun C."/>
        </authorList>
    </citation>
    <scope>NUCLEOTIDE SEQUENCE [LARGE SCALE GENOMIC DNA]</scope>
</reference>
<evidence type="ECO:0000313" key="1">
    <source>
        <dbReference type="EMBL" id="KAI5652718.1"/>
    </source>
</evidence>
<protein>
    <submittedName>
        <fullName evidence="1">Uncharacterized protein</fullName>
    </submittedName>
</protein>
<comment type="caution">
    <text evidence="1">The sequence shown here is derived from an EMBL/GenBank/DDBJ whole genome shotgun (WGS) entry which is preliminary data.</text>
</comment>
<dbReference type="EMBL" id="CM044707">
    <property type="protein sequence ID" value="KAI5652718.1"/>
    <property type="molecule type" value="Genomic_DNA"/>
</dbReference>